<feature type="active site" description="Proton donor" evidence="8">
    <location>
        <position position="179"/>
    </location>
</feature>
<name>A0A919Q443_9MICO</name>
<evidence type="ECO:0000256" key="6">
    <source>
        <dbReference type="ARBA" id="ARBA00023295"/>
    </source>
</evidence>
<feature type="chain" id="PRO_5039757829" description="Glucanase" evidence="11">
    <location>
        <begin position="22"/>
        <end position="341"/>
    </location>
</feature>
<comment type="similarity">
    <text evidence="11">Belongs to the glycosyl hydrolase family 6.</text>
</comment>
<keyword evidence="1 11" id="KW-0732">Signal</keyword>
<dbReference type="PRINTS" id="PR00733">
    <property type="entry name" value="GLHYDRLASE6"/>
</dbReference>
<dbReference type="EC" id="3.2.1.-" evidence="11"/>
<feature type="active site" evidence="10">
    <location>
        <position position="141"/>
    </location>
</feature>
<evidence type="ECO:0000256" key="7">
    <source>
        <dbReference type="ARBA" id="ARBA00023326"/>
    </source>
</evidence>
<feature type="region of interest" description="Disordered" evidence="12">
    <location>
        <begin position="20"/>
        <end position="71"/>
    </location>
</feature>
<dbReference type="Proteomes" id="UP000652354">
    <property type="component" value="Unassembled WGS sequence"/>
</dbReference>
<evidence type="ECO:0000256" key="12">
    <source>
        <dbReference type="SAM" id="MobiDB-lite"/>
    </source>
</evidence>
<dbReference type="GO" id="GO:0004553">
    <property type="term" value="F:hydrolase activity, hydrolyzing O-glycosyl compounds"/>
    <property type="evidence" value="ECO:0007669"/>
    <property type="project" value="InterPro"/>
</dbReference>
<dbReference type="InterPro" id="IPR001524">
    <property type="entry name" value="Glyco_hydro_6_CS"/>
</dbReference>
<dbReference type="SUPFAM" id="SSF51989">
    <property type="entry name" value="Glycosyl hydrolases family 6, cellulases"/>
    <property type="match status" value="1"/>
</dbReference>
<dbReference type="InterPro" id="IPR036434">
    <property type="entry name" value="Beta_cellobiohydrolase_sf"/>
</dbReference>
<feature type="active site" description="Proton acceptor" evidence="8">
    <location>
        <position position="317"/>
    </location>
</feature>
<feature type="binding site" evidence="9">
    <location>
        <position position="315"/>
    </location>
    <ligand>
        <name>substrate</name>
    </ligand>
</feature>
<evidence type="ECO:0000256" key="4">
    <source>
        <dbReference type="ARBA" id="ARBA00023157"/>
    </source>
</evidence>
<feature type="signal peptide" evidence="11">
    <location>
        <begin position="1"/>
        <end position="21"/>
    </location>
</feature>
<keyword evidence="3 11" id="KW-0136">Cellulose degradation</keyword>
<evidence type="ECO:0000256" key="10">
    <source>
        <dbReference type="PROSITE-ProRule" id="PRU10056"/>
    </source>
</evidence>
<gene>
    <name evidence="13" type="ORF">Dac01nite_06950</name>
</gene>
<dbReference type="EMBL" id="BONR01000001">
    <property type="protein sequence ID" value="GIG53943.1"/>
    <property type="molecule type" value="Genomic_DNA"/>
</dbReference>
<evidence type="ECO:0000313" key="13">
    <source>
        <dbReference type="EMBL" id="GIG53943.1"/>
    </source>
</evidence>
<dbReference type="RefSeq" id="WP_203653382.1">
    <property type="nucleotide sequence ID" value="NZ_BONR01000001.1"/>
</dbReference>
<keyword evidence="4" id="KW-1015">Disulfide bond</keyword>
<feature type="binding site" evidence="9">
    <location>
        <position position="220"/>
    </location>
    <ligand>
        <name>substrate</name>
    </ligand>
</feature>
<dbReference type="Pfam" id="PF01341">
    <property type="entry name" value="Glyco_hydro_6"/>
    <property type="match status" value="1"/>
</dbReference>
<dbReference type="GO" id="GO:0030245">
    <property type="term" value="P:cellulose catabolic process"/>
    <property type="evidence" value="ECO:0007669"/>
    <property type="project" value="UniProtKB-KW"/>
</dbReference>
<evidence type="ECO:0000256" key="3">
    <source>
        <dbReference type="ARBA" id="ARBA00023001"/>
    </source>
</evidence>
<evidence type="ECO:0000256" key="2">
    <source>
        <dbReference type="ARBA" id="ARBA00022801"/>
    </source>
</evidence>
<feature type="binding site" evidence="9">
    <location>
        <position position="104"/>
    </location>
    <ligand>
        <name>substrate</name>
    </ligand>
</feature>
<evidence type="ECO:0000256" key="8">
    <source>
        <dbReference type="PIRSR" id="PIRSR001100-1"/>
    </source>
</evidence>
<feature type="binding site" evidence="9">
    <location>
        <position position="311"/>
    </location>
    <ligand>
        <name>substrate</name>
    </ligand>
</feature>
<evidence type="ECO:0000256" key="11">
    <source>
        <dbReference type="RuleBase" id="RU361186"/>
    </source>
</evidence>
<reference evidence="13" key="1">
    <citation type="submission" date="2021-01" db="EMBL/GenBank/DDBJ databases">
        <title>Whole genome shotgun sequence of Demequina activiva NBRC 110675.</title>
        <authorList>
            <person name="Komaki H."/>
            <person name="Tamura T."/>
        </authorList>
    </citation>
    <scope>NUCLEOTIDE SEQUENCE</scope>
    <source>
        <strain evidence="13">NBRC 110675</strain>
    </source>
</reference>
<evidence type="ECO:0000256" key="5">
    <source>
        <dbReference type="ARBA" id="ARBA00023277"/>
    </source>
</evidence>
<protein>
    <recommendedName>
        <fullName evidence="11">Glucanase</fullName>
        <ecNumber evidence="11">3.2.1.-</ecNumber>
    </recommendedName>
</protein>
<feature type="binding site" evidence="9">
    <location>
        <position position="247"/>
    </location>
    <ligand>
        <name>substrate</name>
    </ligand>
</feature>
<dbReference type="PROSITE" id="PS51257">
    <property type="entry name" value="PROKAR_LIPOPROTEIN"/>
    <property type="match status" value="1"/>
</dbReference>
<evidence type="ECO:0000256" key="9">
    <source>
        <dbReference type="PIRSR" id="PIRSR001100-2"/>
    </source>
</evidence>
<evidence type="ECO:0000313" key="14">
    <source>
        <dbReference type="Proteomes" id="UP000652354"/>
    </source>
</evidence>
<dbReference type="PANTHER" id="PTHR34876:SF4">
    <property type="entry name" value="1,4-BETA-D-GLUCAN CELLOBIOHYDROLASE C-RELATED"/>
    <property type="match status" value="1"/>
</dbReference>
<dbReference type="InterPro" id="IPR016288">
    <property type="entry name" value="Beta_cellobiohydrolase"/>
</dbReference>
<evidence type="ECO:0000256" key="1">
    <source>
        <dbReference type="ARBA" id="ARBA00022729"/>
    </source>
</evidence>
<organism evidence="13 14">
    <name type="scientific">Demequina activiva</name>
    <dbReference type="NCBI Taxonomy" id="1582364"/>
    <lineage>
        <taxon>Bacteria</taxon>
        <taxon>Bacillati</taxon>
        <taxon>Actinomycetota</taxon>
        <taxon>Actinomycetes</taxon>
        <taxon>Micrococcales</taxon>
        <taxon>Demequinaceae</taxon>
        <taxon>Demequina</taxon>
    </lineage>
</organism>
<feature type="compositionally biased region" description="Low complexity" evidence="12">
    <location>
        <begin position="20"/>
        <end position="65"/>
    </location>
</feature>
<dbReference type="Gene3D" id="3.20.20.40">
    <property type="entry name" value="1, 4-beta cellobiohydrolase"/>
    <property type="match status" value="1"/>
</dbReference>
<dbReference type="PANTHER" id="PTHR34876">
    <property type="match status" value="1"/>
</dbReference>
<sequence length="341" mass="34772">MRALVAALVACALLAGCSVDPAPEATTPDPEPSATAPRASAAPESSEAPAASPTPSPSDQASTATGFHDAGSQADGQVAQLEAAGRDADADAIRRIAEQPVATWLGEWMQDVTGTVAGTTRAAADAGQVALFVVYAIPGRDCGLHSAGGVPEDQYLDFVRDVADGIEAGSRTWIVLEPDALAQMGDCDGQGDRAGLLAGAAEILDDAGADVFLDAGHSGWRAPEDVIARLETVGTEHLAGFSTNTSNYQRTEDERAWAEPIAAATGLEFIVDTSRNGNGSNGEWCNPSGRALGEPPQILDDGPMRAVAWVKAPGESDGTCNGGPPAGQWWMEGALALAGAA</sequence>
<proteinExistence type="inferred from homology"/>
<keyword evidence="6 11" id="KW-0326">Glycosidase</keyword>
<dbReference type="AlphaFoldDB" id="A0A919Q443"/>
<comment type="caution">
    <text evidence="13">The sequence shown here is derived from an EMBL/GenBank/DDBJ whole genome shotgun (WGS) entry which is preliminary data.</text>
</comment>
<feature type="binding site" evidence="9">
    <location>
        <position position="284"/>
    </location>
    <ligand>
        <name>substrate</name>
    </ligand>
</feature>
<keyword evidence="5 11" id="KW-0119">Carbohydrate metabolism</keyword>
<keyword evidence="2 11" id="KW-0378">Hydrolase</keyword>
<dbReference type="PIRSF" id="PIRSF001100">
    <property type="entry name" value="Beta_cellobiohydrolase"/>
    <property type="match status" value="1"/>
</dbReference>
<accession>A0A919Q443</accession>
<dbReference type="PROSITE" id="PS00655">
    <property type="entry name" value="GLYCOSYL_HYDROL_F6_1"/>
    <property type="match status" value="1"/>
</dbReference>
<keyword evidence="7 11" id="KW-0624">Polysaccharide degradation</keyword>
<feature type="binding site" evidence="9">
    <location>
        <position position="217"/>
    </location>
    <ligand>
        <name>substrate</name>
    </ligand>
</feature>
<keyword evidence="14" id="KW-1185">Reference proteome</keyword>